<name>A0AAD8LL36_BABGI</name>
<keyword evidence="3" id="KW-0539">Nucleus</keyword>
<dbReference type="InterPro" id="IPR005343">
    <property type="entry name" value="Noc2"/>
</dbReference>
<dbReference type="Proteomes" id="UP001230268">
    <property type="component" value="Unassembled WGS sequence"/>
</dbReference>
<keyword evidence="6" id="KW-1185">Reference proteome</keyword>
<sequence length="697" mass="79402">MKTNIVDSRKSRQPRKGKKATATANKKRVDSDDDEQRDTGLMDVEEPYSSESEVESDNDEVSDYDMEDVSDEESDDDQAGEELDFSDDGESDDSYSAFDDLEDGCKVISTDEAEKVIKEAKKLAPASVKRLVVIYGSFIRRLAAKQSPSEDLSTDKKDRKKAKRESRKQRKRIMASTQLSERFRKSVNRYAPSSTDVYNYVALEAFAVMEAYLKKTELSFSNAQIVDVALLFKRFLSSVLVQLGFHYEDVDLCKCALSTLGNEKTMPWIVALKSLQKELVKVACSILANHSDRTVRVYSLQLLQRYLGCLDDKKYHRIQISQPPSIGTKVERLSSQQTREFVNRSVNFLLNRSYRTQISAASTERTLKNFSLFKLTQNCLAELYSAVATSNLYTFVFKSIRDLGINVRREWLAVNNKKARERKPIDTSSSHHMVLSVYSWQFVEAINVWVAVLIKCKSKLEALSYPLVVVITAAIKNKLPKVEHMPFILHMITAQNQLSDGIDKFIPLASCIFNLIEQLKNKDLGKMKRLEAKTSKKLLDNAEDIMVCLKLSKKQLHASETYKTLYRHVELVLTDHVGLISLHPSFPEFTLPINAYLKRFLKNNKVMFHFYVVNGEQVEPGFRDAMSKLIGLMNESAKVVTSKRADLDMSKRSAPTLKILKAHAKQIPLYQYRMSLLLKYQNINKEKVIGTLSAAQL</sequence>
<proteinExistence type="inferred from homology"/>
<evidence type="ECO:0000256" key="3">
    <source>
        <dbReference type="ARBA" id="ARBA00023242"/>
    </source>
</evidence>
<dbReference type="GO" id="GO:0005730">
    <property type="term" value="C:nucleolus"/>
    <property type="evidence" value="ECO:0007669"/>
    <property type="project" value="TreeGrafter"/>
</dbReference>
<evidence type="ECO:0000256" key="4">
    <source>
        <dbReference type="SAM" id="MobiDB-lite"/>
    </source>
</evidence>
<feature type="region of interest" description="Disordered" evidence="4">
    <location>
        <begin position="1"/>
        <end position="100"/>
    </location>
</feature>
<organism evidence="5 6">
    <name type="scientific">Babesia gibsoni</name>
    <dbReference type="NCBI Taxonomy" id="33632"/>
    <lineage>
        <taxon>Eukaryota</taxon>
        <taxon>Sar</taxon>
        <taxon>Alveolata</taxon>
        <taxon>Apicomplexa</taxon>
        <taxon>Aconoidasida</taxon>
        <taxon>Piroplasmida</taxon>
        <taxon>Babesiidae</taxon>
        <taxon>Babesia</taxon>
    </lineage>
</organism>
<dbReference type="PANTHER" id="PTHR12687:SF4">
    <property type="entry name" value="NUCLEOLAR COMPLEX PROTEIN 2 HOMOLOG"/>
    <property type="match status" value="1"/>
</dbReference>
<evidence type="ECO:0000313" key="6">
    <source>
        <dbReference type="Proteomes" id="UP001230268"/>
    </source>
</evidence>
<dbReference type="GO" id="GO:0030691">
    <property type="term" value="C:Noc2p-Noc3p complex"/>
    <property type="evidence" value="ECO:0007669"/>
    <property type="project" value="TreeGrafter"/>
</dbReference>
<dbReference type="AlphaFoldDB" id="A0AAD8LL36"/>
<dbReference type="Pfam" id="PF03715">
    <property type="entry name" value="Noc2"/>
    <property type="match status" value="1"/>
</dbReference>
<accession>A0AAD8LL36</accession>
<gene>
    <name evidence="5" type="ORF">BgAZ_203940</name>
</gene>
<feature type="compositionally biased region" description="Basic residues" evidence="4">
    <location>
        <begin position="158"/>
        <end position="171"/>
    </location>
</feature>
<dbReference type="GO" id="GO:0030690">
    <property type="term" value="C:Noc1p-Noc2p complex"/>
    <property type="evidence" value="ECO:0007669"/>
    <property type="project" value="TreeGrafter"/>
</dbReference>
<evidence type="ECO:0000256" key="2">
    <source>
        <dbReference type="ARBA" id="ARBA00005907"/>
    </source>
</evidence>
<dbReference type="EMBL" id="JAVEPI010000002">
    <property type="protein sequence ID" value="KAK1443518.1"/>
    <property type="molecule type" value="Genomic_DNA"/>
</dbReference>
<feature type="region of interest" description="Disordered" evidence="4">
    <location>
        <begin position="149"/>
        <end position="171"/>
    </location>
</feature>
<evidence type="ECO:0000256" key="1">
    <source>
        <dbReference type="ARBA" id="ARBA00004123"/>
    </source>
</evidence>
<protein>
    <submittedName>
        <fullName evidence="5">Nucleolar complex 2 like protein</fullName>
    </submittedName>
</protein>
<comment type="caution">
    <text evidence="5">The sequence shown here is derived from an EMBL/GenBank/DDBJ whole genome shotgun (WGS) entry which is preliminary data.</text>
</comment>
<comment type="subcellular location">
    <subcellularLocation>
        <location evidence="1">Nucleus</location>
    </subcellularLocation>
</comment>
<dbReference type="PANTHER" id="PTHR12687">
    <property type="entry name" value="NUCLEOLAR COMPLEX 2 AND RAD4-RELATED"/>
    <property type="match status" value="1"/>
</dbReference>
<evidence type="ECO:0000313" key="5">
    <source>
        <dbReference type="EMBL" id="KAK1443518.1"/>
    </source>
</evidence>
<dbReference type="GO" id="GO:0042273">
    <property type="term" value="P:ribosomal large subunit biogenesis"/>
    <property type="evidence" value="ECO:0007669"/>
    <property type="project" value="TreeGrafter"/>
</dbReference>
<comment type="similarity">
    <text evidence="2">Belongs to the NOC2 family.</text>
</comment>
<feature type="compositionally biased region" description="Acidic residues" evidence="4">
    <location>
        <begin position="43"/>
        <end position="93"/>
    </location>
</feature>
<reference evidence="5" key="1">
    <citation type="submission" date="2023-08" db="EMBL/GenBank/DDBJ databases">
        <title>Draft sequence of the Babesia gibsoni genome.</title>
        <authorList>
            <person name="Yamagishi J.Y."/>
            <person name="Xuan X.X."/>
        </authorList>
    </citation>
    <scope>NUCLEOTIDE SEQUENCE</scope>
    <source>
        <strain evidence="5">Azabu</strain>
    </source>
</reference>
<dbReference type="GO" id="GO:0005654">
    <property type="term" value="C:nucleoplasm"/>
    <property type="evidence" value="ECO:0007669"/>
    <property type="project" value="TreeGrafter"/>
</dbReference>